<keyword evidence="1" id="KW-0812">Transmembrane</keyword>
<dbReference type="OrthoDB" id="272507at2759"/>
<keyword evidence="1" id="KW-1133">Transmembrane helix</keyword>
<sequence>MVSVVLSSDLLPPHGVSDTHILMGQYSTSKGDDGSKQRVYTVFDSISCVDVDVIAEQVECLEQILPCGIVFLGLLLSNNDVKKLANMRSSLKDHSRGSSLFAVIYNGETSTRCELLMKPGTTLPLTSPKTRPLFVSLPCYLRSPLNMLPLIVRLKNKDDTNYAVIDFNSSIILGNNDLWNFTNDIFAIQLGGSIESNEDMVCVYITFAPFSSSGSDVYHAICSFLPRLKQKPHGVLVRVQSERNYAMNYQWVFTPTQKGSSILSKPQWIELKELIEDGAGETVRPFQVLSDDSNELSPIPLENTGEKDEKTFKGEKQQSVVRPVAFKPEKNENSLFKWISIVVVVCLAGAMAFIWSGQFTS</sequence>
<feature type="transmembrane region" description="Helical" evidence="1">
    <location>
        <begin position="335"/>
        <end position="355"/>
    </location>
</feature>
<accession>A0A1X0NLT3</accession>
<dbReference type="VEuPathDB" id="TriTrypDB:TM35_000331320"/>
<dbReference type="AlphaFoldDB" id="A0A1X0NLT3"/>
<evidence type="ECO:0000313" key="3">
    <source>
        <dbReference type="Proteomes" id="UP000192257"/>
    </source>
</evidence>
<keyword evidence="3" id="KW-1185">Reference proteome</keyword>
<evidence type="ECO:0000313" key="2">
    <source>
        <dbReference type="EMBL" id="ORC85675.1"/>
    </source>
</evidence>
<gene>
    <name evidence="2" type="ORF">TM35_000331320</name>
</gene>
<name>A0A1X0NLT3_9TRYP</name>
<comment type="caution">
    <text evidence="2">The sequence shown here is derived from an EMBL/GenBank/DDBJ whole genome shotgun (WGS) entry which is preliminary data.</text>
</comment>
<proteinExistence type="predicted"/>
<dbReference type="GeneID" id="39988668"/>
<dbReference type="EMBL" id="NBCO01000033">
    <property type="protein sequence ID" value="ORC85675.1"/>
    <property type="molecule type" value="Genomic_DNA"/>
</dbReference>
<dbReference type="Proteomes" id="UP000192257">
    <property type="component" value="Unassembled WGS sequence"/>
</dbReference>
<evidence type="ECO:0000256" key="1">
    <source>
        <dbReference type="SAM" id="Phobius"/>
    </source>
</evidence>
<protein>
    <submittedName>
        <fullName evidence="2">Uncharacterized protein</fullName>
    </submittedName>
</protein>
<organism evidence="2 3">
    <name type="scientific">Trypanosoma theileri</name>
    <dbReference type="NCBI Taxonomy" id="67003"/>
    <lineage>
        <taxon>Eukaryota</taxon>
        <taxon>Discoba</taxon>
        <taxon>Euglenozoa</taxon>
        <taxon>Kinetoplastea</taxon>
        <taxon>Metakinetoplastina</taxon>
        <taxon>Trypanosomatida</taxon>
        <taxon>Trypanosomatidae</taxon>
        <taxon>Trypanosoma</taxon>
    </lineage>
</organism>
<keyword evidence="1" id="KW-0472">Membrane</keyword>
<reference evidence="2 3" key="1">
    <citation type="submission" date="2017-03" db="EMBL/GenBank/DDBJ databases">
        <title>An alternative strategy for trypanosome survival in the mammalian bloodstream revealed through genome and transcriptome analysis of the ubiquitous bovine parasite Trypanosoma (Megatrypanum) theileri.</title>
        <authorList>
            <person name="Kelly S."/>
            <person name="Ivens A."/>
            <person name="Mott A."/>
            <person name="O'Neill E."/>
            <person name="Emms D."/>
            <person name="Macleod O."/>
            <person name="Voorheis P."/>
            <person name="Matthews J."/>
            <person name="Matthews K."/>
            <person name="Carrington M."/>
        </authorList>
    </citation>
    <scope>NUCLEOTIDE SEQUENCE [LARGE SCALE GENOMIC DNA]</scope>
    <source>
        <strain evidence="2">Edinburgh</strain>
    </source>
</reference>
<dbReference type="RefSeq" id="XP_028879741.1">
    <property type="nucleotide sequence ID" value="XM_029028888.1"/>
</dbReference>